<protein>
    <submittedName>
        <fullName evidence="2">Uncharacterized protein</fullName>
    </submittedName>
</protein>
<gene>
    <name evidence="2" type="primary">95</name>
    <name evidence="2" type="ORF">KUGEL_95</name>
</gene>
<evidence type="ECO:0000256" key="1">
    <source>
        <dbReference type="SAM" id="MobiDB-lite"/>
    </source>
</evidence>
<reference evidence="2 3" key="1">
    <citation type="journal article" date="2012" name="J. Virol.">
        <title>Complete Genome Sequences of 138 Mycobacteriophages.</title>
        <authorList>
            <consortium name="the Science Education Alliance Phage Hunters Advancing Genomics and Evolutionary Science Program"/>
            <consortium name="the KwaZulu-Natal Research Institute for Tuberculosis and HIV Mycobacterial Genetics Course Students"/>
            <consortium name="the Phage Hunters Integrating Research and Education Program"/>
            <person name="Hatfull G.F."/>
        </authorList>
    </citation>
    <scope>NUCLEOTIDE SEQUENCE [LARGE SCALE GENOMIC DNA]</scope>
</reference>
<proteinExistence type="predicted"/>
<dbReference type="KEGG" id="vg:18561231"/>
<sequence length="87" mass="9113">MSPVTPSAGVHPVYHTPARQRNPLCAASLRTPAGVPRTLPSRPSPARTPLRTHTPAYPLCPSPPAATHTPVHSTPVYAAPPCAEPRA</sequence>
<dbReference type="Proteomes" id="UP000005661">
    <property type="component" value="Segment"/>
</dbReference>
<keyword evidence="3" id="KW-1185">Reference proteome</keyword>
<dbReference type="RefSeq" id="YP_009013550.1">
    <property type="nucleotide sequence ID" value="NC_023702.1"/>
</dbReference>
<dbReference type="GeneID" id="18561231"/>
<name>G8IBD3_9CAUD</name>
<accession>G8IBD3</accession>
<evidence type="ECO:0000313" key="2">
    <source>
        <dbReference type="EMBL" id="AER50026.1"/>
    </source>
</evidence>
<evidence type="ECO:0000313" key="3">
    <source>
        <dbReference type="Proteomes" id="UP000005661"/>
    </source>
</evidence>
<dbReference type="EMBL" id="JN699016">
    <property type="protein sequence ID" value="AER50026.1"/>
    <property type="molecule type" value="Genomic_DNA"/>
</dbReference>
<feature type="region of interest" description="Disordered" evidence="1">
    <location>
        <begin position="1"/>
        <end position="87"/>
    </location>
</feature>
<dbReference type="OrthoDB" id="26461at10239"/>
<organism evidence="2 3">
    <name type="scientific">Mycobacterium phage Kugel</name>
    <dbReference type="NCBI Taxonomy" id="2923003"/>
    <lineage>
        <taxon>Viruses</taxon>
        <taxon>Duplodnaviria</taxon>
        <taxon>Heunggongvirae</taxon>
        <taxon>Uroviricota</taxon>
        <taxon>Caudoviricetes</taxon>
        <taxon>Fromanvirus</taxon>
        <taxon>Fromanvirus kugel</taxon>
    </lineage>
</organism>